<accession>A0A6N4XVA1</accession>
<name>A0A6N4XVA1_9FLAO</name>
<evidence type="ECO:0008006" key="3">
    <source>
        <dbReference type="Google" id="ProtNLM"/>
    </source>
</evidence>
<reference evidence="1 2" key="1">
    <citation type="submission" date="2020-01" db="EMBL/GenBank/DDBJ databases">
        <authorList>
            <person name="Rodrigo-Torres L."/>
            <person name="Arahal R. D."/>
            <person name="Lucena T."/>
        </authorList>
    </citation>
    <scope>NUCLEOTIDE SEQUENCE [LARGE SCALE GENOMIC DNA]</scope>
    <source>
        <strain evidence="1 2">CECT 9393</strain>
    </source>
</reference>
<gene>
    <name evidence="1" type="ORF">CHRY9393_01498</name>
</gene>
<evidence type="ECO:0000313" key="2">
    <source>
        <dbReference type="Proteomes" id="UP000445309"/>
    </source>
</evidence>
<evidence type="ECO:0000313" key="1">
    <source>
        <dbReference type="EMBL" id="CAA7387190.1"/>
    </source>
</evidence>
<protein>
    <recommendedName>
        <fullName evidence="3">DDE Tnp4 domain-containing protein</fullName>
    </recommendedName>
</protein>
<organism evidence="1 2">
    <name type="scientific">Chryseobacterium fistulae</name>
    <dbReference type="NCBI Taxonomy" id="2675058"/>
    <lineage>
        <taxon>Bacteria</taxon>
        <taxon>Pseudomonadati</taxon>
        <taxon>Bacteroidota</taxon>
        <taxon>Flavobacteriia</taxon>
        <taxon>Flavobacteriales</taxon>
        <taxon>Weeksellaceae</taxon>
        <taxon>Chryseobacterium group</taxon>
        <taxon>Chryseobacterium</taxon>
    </lineage>
</organism>
<keyword evidence="2" id="KW-1185">Reference proteome</keyword>
<proteinExistence type="predicted"/>
<dbReference type="AlphaFoldDB" id="A0A6N4XVA1"/>
<sequence>MRGGEAFGYQGRKKRKTTNAIYLTDRNGLPLAMSIPVYGNHNDLFNIEKHFEQITDFLHQSGIALDGVFLNFVAGFDAENLRSKALDLGIIVNIAHNKRYSEIYNNHYFDHHYTKDDMQSKEQMLGWITSDQYLIGLTPQ</sequence>
<dbReference type="EMBL" id="CACVBY010000027">
    <property type="protein sequence ID" value="CAA7387190.1"/>
    <property type="molecule type" value="Genomic_DNA"/>
</dbReference>
<dbReference type="Proteomes" id="UP000445309">
    <property type="component" value="Unassembled WGS sequence"/>
</dbReference>